<dbReference type="GO" id="GO:0000906">
    <property type="term" value="F:6,7-dimethyl-8-ribityllumazine synthase activity"/>
    <property type="evidence" value="ECO:0007669"/>
    <property type="project" value="UniProtKB-EC"/>
</dbReference>
<reference evidence="7" key="1">
    <citation type="submission" date="2018-05" db="EMBL/GenBank/DDBJ databases">
        <authorList>
            <person name="Lanie J.A."/>
            <person name="Ng W.-L."/>
            <person name="Kazmierczak K.M."/>
            <person name="Andrzejewski T.M."/>
            <person name="Davidsen T.M."/>
            <person name="Wayne K.J."/>
            <person name="Tettelin H."/>
            <person name="Glass J.I."/>
            <person name="Rusch D."/>
            <person name="Podicherti R."/>
            <person name="Tsui H.-C.T."/>
            <person name="Winkler M.E."/>
        </authorList>
    </citation>
    <scope>NUCLEOTIDE SEQUENCE</scope>
</reference>
<evidence type="ECO:0000256" key="6">
    <source>
        <dbReference type="ARBA" id="ARBA00048785"/>
    </source>
</evidence>
<keyword evidence="5" id="KW-0808">Transferase</keyword>
<dbReference type="PANTHER" id="PTHR21058">
    <property type="entry name" value="6,7-DIMETHYL-8-RIBITYLLUMAZINE SYNTHASE DMRL SYNTHASE LUMAZINE SYNTHASE"/>
    <property type="match status" value="1"/>
</dbReference>
<dbReference type="Gene3D" id="3.40.50.960">
    <property type="entry name" value="Lumazine/riboflavin synthase"/>
    <property type="match status" value="1"/>
</dbReference>
<evidence type="ECO:0000256" key="4">
    <source>
        <dbReference type="ARBA" id="ARBA00022619"/>
    </source>
</evidence>
<dbReference type="InterPro" id="IPR036467">
    <property type="entry name" value="LS/RS_sf"/>
</dbReference>
<name>A0A382SK23_9ZZZZ</name>
<dbReference type="GO" id="GO:0005829">
    <property type="term" value="C:cytosol"/>
    <property type="evidence" value="ECO:0007669"/>
    <property type="project" value="TreeGrafter"/>
</dbReference>
<comment type="pathway">
    <text evidence="1">Cofactor biosynthesis; riboflavin biosynthesis; riboflavin from 2-hydroxy-3-oxobutyl phosphate and 5-amino-6-(D-ribitylamino)uracil: step 1/2.</text>
</comment>
<dbReference type="GO" id="GO:0009231">
    <property type="term" value="P:riboflavin biosynthetic process"/>
    <property type="evidence" value="ECO:0007669"/>
    <property type="project" value="UniProtKB-UniPathway"/>
</dbReference>
<dbReference type="EC" id="2.5.1.78" evidence="3"/>
<dbReference type="SUPFAM" id="SSF52121">
    <property type="entry name" value="Lumazine synthase"/>
    <property type="match status" value="1"/>
</dbReference>
<dbReference type="AlphaFoldDB" id="A0A382SK23"/>
<dbReference type="HAMAP" id="MF_00178">
    <property type="entry name" value="Lumazine_synth"/>
    <property type="match status" value="1"/>
</dbReference>
<sequence>MASKISAQKQHIIIVVSEFNAKITERLLKGAVDAFSHYKGVESNLKIYRVPGAFEIPGSIQQIIKHHHTDAIVALGAVIRGETPHFDFVAGGSAHGLSKLSRNTDIPIINGILTTDNVDQALKRSKPGGRNKGWDAMEAALQTISVYREIQTVQ</sequence>
<evidence type="ECO:0000256" key="3">
    <source>
        <dbReference type="ARBA" id="ARBA00012664"/>
    </source>
</evidence>
<dbReference type="EMBL" id="UINC01129444">
    <property type="protein sequence ID" value="SVD09835.1"/>
    <property type="molecule type" value="Genomic_DNA"/>
</dbReference>
<organism evidence="7">
    <name type="scientific">marine metagenome</name>
    <dbReference type="NCBI Taxonomy" id="408172"/>
    <lineage>
        <taxon>unclassified sequences</taxon>
        <taxon>metagenomes</taxon>
        <taxon>ecological metagenomes</taxon>
    </lineage>
</organism>
<dbReference type="NCBIfam" id="TIGR00114">
    <property type="entry name" value="lumazine-synth"/>
    <property type="match status" value="1"/>
</dbReference>
<dbReference type="GO" id="GO:0009349">
    <property type="term" value="C:riboflavin synthase complex"/>
    <property type="evidence" value="ECO:0007669"/>
    <property type="project" value="InterPro"/>
</dbReference>
<gene>
    <name evidence="7" type="ORF">METZ01_LOCUS362689</name>
</gene>
<dbReference type="InterPro" id="IPR034964">
    <property type="entry name" value="LS"/>
</dbReference>
<protein>
    <recommendedName>
        <fullName evidence="3">6,7-dimethyl-8-ribityllumazine synthase</fullName>
        <ecNumber evidence="3">2.5.1.78</ecNumber>
    </recommendedName>
</protein>
<keyword evidence="4" id="KW-0686">Riboflavin biosynthesis</keyword>
<evidence type="ECO:0000256" key="2">
    <source>
        <dbReference type="ARBA" id="ARBA00007424"/>
    </source>
</evidence>
<accession>A0A382SK23</accession>
<comment type="similarity">
    <text evidence="2">Belongs to the DMRL synthase family.</text>
</comment>
<evidence type="ECO:0000256" key="1">
    <source>
        <dbReference type="ARBA" id="ARBA00004917"/>
    </source>
</evidence>
<comment type="catalytic activity">
    <reaction evidence="6">
        <text>(2S)-2-hydroxy-3-oxobutyl phosphate + 5-amino-6-(D-ribitylamino)uracil = 6,7-dimethyl-8-(1-D-ribityl)lumazine + phosphate + 2 H2O + H(+)</text>
        <dbReference type="Rhea" id="RHEA:26152"/>
        <dbReference type="ChEBI" id="CHEBI:15377"/>
        <dbReference type="ChEBI" id="CHEBI:15378"/>
        <dbReference type="ChEBI" id="CHEBI:15934"/>
        <dbReference type="ChEBI" id="CHEBI:43474"/>
        <dbReference type="ChEBI" id="CHEBI:58201"/>
        <dbReference type="ChEBI" id="CHEBI:58830"/>
        <dbReference type="EC" id="2.5.1.78"/>
    </reaction>
</comment>
<dbReference type="PANTHER" id="PTHR21058:SF0">
    <property type="entry name" value="6,7-DIMETHYL-8-RIBITYLLUMAZINE SYNTHASE"/>
    <property type="match status" value="1"/>
</dbReference>
<proteinExistence type="inferred from homology"/>
<dbReference type="UniPathway" id="UPA00275">
    <property type="reaction ID" value="UER00404"/>
</dbReference>
<evidence type="ECO:0000256" key="5">
    <source>
        <dbReference type="ARBA" id="ARBA00022679"/>
    </source>
</evidence>
<dbReference type="CDD" id="cd09209">
    <property type="entry name" value="Lumazine_synthase-I"/>
    <property type="match status" value="1"/>
</dbReference>
<dbReference type="Pfam" id="PF00885">
    <property type="entry name" value="DMRL_synthase"/>
    <property type="match status" value="1"/>
</dbReference>
<dbReference type="InterPro" id="IPR002180">
    <property type="entry name" value="LS/RS"/>
</dbReference>
<evidence type="ECO:0000313" key="7">
    <source>
        <dbReference type="EMBL" id="SVD09835.1"/>
    </source>
</evidence>